<name>A0A221JW57_9RHOB</name>
<dbReference type="EMBL" id="CP022415">
    <property type="protein sequence ID" value="ASM70976.1"/>
    <property type="molecule type" value="Genomic_DNA"/>
</dbReference>
<evidence type="ECO:0000259" key="1">
    <source>
        <dbReference type="PROSITE" id="PS51186"/>
    </source>
</evidence>
<organism evidence="2 3">
    <name type="scientific">Pseudosulfitobacter pseudonitzschiae</name>
    <dbReference type="NCBI Taxonomy" id="1402135"/>
    <lineage>
        <taxon>Bacteria</taxon>
        <taxon>Pseudomonadati</taxon>
        <taxon>Pseudomonadota</taxon>
        <taxon>Alphaproteobacteria</taxon>
        <taxon>Rhodobacterales</taxon>
        <taxon>Roseobacteraceae</taxon>
        <taxon>Pseudosulfitobacter</taxon>
    </lineage>
</organism>
<dbReference type="OrthoDB" id="9804153at2"/>
<dbReference type="InterPro" id="IPR000182">
    <property type="entry name" value="GNAT_dom"/>
</dbReference>
<dbReference type="SUPFAM" id="SSF55729">
    <property type="entry name" value="Acyl-CoA N-acyltransferases (Nat)"/>
    <property type="match status" value="1"/>
</dbReference>
<reference evidence="2 3" key="1">
    <citation type="submission" date="2017-07" db="EMBL/GenBank/DDBJ databases">
        <title>Genome Sequence of Sulfitobacter pseudonitzschiae Strain SMR1 Isolated from a culture of the Diatom Skeletonema marinoi.</title>
        <authorList>
            <person name="Topel M."/>
            <person name="Pinder M.I.M."/>
            <person name="Johansson O.N."/>
            <person name="Kourtchenko O."/>
            <person name="Godhe A."/>
            <person name="Clarke A.K."/>
        </authorList>
    </citation>
    <scope>NUCLEOTIDE SEQUENCE [LARGE SCALE GENOMIC DNA]</scope>
    <source>
        <strain evidence="2 3">SMR1</strain>
    </source>
</reference>
<dbReference type="PROSITE" id="PS51186">
    <property type="entry name" value="GNAT"/>
    <property type="match status" value="1"/>
</dbReference>
<proteinExistence type="predicted"/>
<keyword evidence="3" id="KW-1185">Reference proteome</keyword>
<keyword evidence="2" id="KW-0808">Transferase</keyword>
<dbReference type="RefSeq" id="WP_089419093.1">
    <property type="nucleotide sequence ID" value="NZ_CP022415.1"/>
</dbReference>
<dbReference type="PANTHER" id="PTHR43328">
    <property type="entry name" value="ACETYLTRANSFERASE-RELATED"/>
    <property type="match status" value="1"/>
</dbReference>
<accession>A0A221JW57</accession>
<feature type="domain" description="N-acetyltransferase" evidence="1">
    <location>
        <begin position="11"/>
        <end position="174"/>
    </location>
</feature>
<protein>
    <submittedName>
        <fullName evidence="2">Acetyltransferase (GNAT) domain protein</fullName>
    </submittedName>
</protein>
<dbReference type="AlphaFoldDB" id="A0A221JW57"/>
<evidence type="ECO:0000313" key="3">
    <source>
        <dbReference type="Proteomes" id="UP000199754"/>
    </source>
</evidence>
<evidence type="ECO:0000313" key="2">
    <source>
        <dbReference type="EMBL" id="ASM70976.1"/>
    </source>
</evidence>
<dbReference type="PANTHER" id="PTHR43328:SF1">
    <property type="entry name" value="N-ACETYLTRANSFERASE DOMAIN-CONTAINING PROTEIN"/>
    <property type="match status" value="1"/>
</dbReference>
<dbReference type="Proteomes" id="UP000199754">
    <property type="component" value="Chromosome"/>
</dbReference>
<dbReference type="KEGG" id="spse:SULPSESMR1_00137"/>
<dbReference type="Gene3D" id="3.40.630.30">
    <property type="match status" value="1"/>
</dbReference>
<dbReference type="GO" id="GO:0016747">
    <property type="term" value="F:acyltransferase activity, transferring groups other than amino-acyl groups"/>
    <property type="evidence" value="ECO:0007669"/>
    <property type="project" value="InterPro"/>
</dbReference>
<gene>
    <name evidence="2" type="ORF">SULPSESMR1_00137</name>
</gene>
<dbReference type="InterPro" id="IPR016181">
    <property type="entry name" value="Acyl_CoA_acyltransferase"/>
</dbReference>
<sequence length="184" mass="20978">MQTPTLDIKGISLRPFSLADTPAMQKHFANWNVVKSIGGIPWPYPADGARSYIERRLKDSVEKEIYFWGVFQKQHPKELVGTIEYRFFDDEKENRGFWLSEAHWGKGIMTDAVSKTQDFVFFELDKPHLLVRSLCTNAASKAVKEKTGARIIGKSIGSYHGGKKDEDVWEITLPSWAVARNNLC</sequence>
<dbReference type="Pfam" id="PF13302">
    <property type="entry name" value="Acetyltransf_3"/>
    <property type="match status" value="1"/>
</dbReference>